<dbReference type="InterPro" id="IPR005467">
    <property type="entry name" value="His_kinase_dom"/>
</dbReference>
<dbReference type="AlphaFoldDB" id="A0A919JAW2"/>
<dbReference type="SMART" id="SM00387">
    <property type="entry name" value="HATPase_c"/>
    <property type="match status" value="1"/>
</dbReference>
<dbReference type="Pfam" id="PF00512">
    <property type="entry name" value="HisKA"/>
    <property type="match status" value="1"/>
</dbReference>
<dbReference type="InterPro" id="IPR036097">
    <property type="entry name" value="HisK_dim/P_sf"/>
</dbReference>
<evidence type="ECO:0000256" key="7">
    <source>
        <dbReference type="ARBA" id="ARBA00023012"/>
    </source>
</evidence>
<dbReference type="EC" id="2.7.13.3" evidence="3"/>
<name>A0A919JAW2_9ACTN</name>
<dbReference type="SMART" id="SM00388">
    <property type="entry name" value="HisKA"/>
    <property type="match status" value="1"/>
</dbReference>
<comment type="caution">
    <text evidence="9">The sequence shown here is derived from an EMBL/GenBank/DDBJ whole genome shotgun (WGS) entry which is preliminary data.</text>
</comment>
<dbReference type="CDD" id="cd00082">
    <property type="entry name" value="HisKA"/>
    <property type="match status" value="1"/>
</dbReference>
<dbReference type="GO" id="GO:0005886">
    <property type="term" value="C:plasma membrane"/>
    <property type="evidence" value="ECO:0007669"/>
    <property type="project" value="UniProtKB-SubCell"/>
</dbReference>
<comment type="catalytic activity">
    <reaction evidence="1">
        <text>ATP + protein L-histidine = ADP + protein N-phospho-L-histidine.</text>
        <dbReference type="EC" id="2.7.13.3"/>
    </reaction>
</comment>
<evidence type="ECO:0000256" key="2">
    <source>
        <dbReference type="ARBA" id="ARBA00004236"/>
    </source>
</evidence>
<evidence type="ECO:0000256" key="4">
    <source>
        <dbReference type="ARBA" id="ARBA00022553"/>
    </source>
</evidence>
<dbReference type="PROSITE" id="PS50109">
    <property type="entry name" value="HIS_KIN"/>
    <property type="match status" value="1"/>
</dbReference>
<dbReference type="EMBL" id="BOMM01000074">
    <property type="protein sequence ID" value="GIE15894.1"/>
    <property type="molecule type" value="Genomic_DNA"/>
</dbReference>
<keyword evidence="5" id="KW-0808">Transferase</keyword>
<evidence type="ECO:0000256" key="5">
    <source>
        <dbReference type="ARBA" id="ARBA00022679"/>
    </source>
</evidence>
<comment type="subcellular location">
    <subcellularLocation>
        <location evidence="2">Cell membrane</location>
    </subcellularLocation>
</comment>
<evidence type="ECO:0000256" key="3">
    <source>
        <dbReference type="ARBA" id="ARBA00012438"/>
    </source>
</evidence>
<keyword evidence="10" id="KW-1185">Reference proteome</keyword>
<sequence length="548" mass="57934">MRVWWRLVLVPLLVWMLLVTVGTGLLLWQQGHSRQAVAQRFDSGVRALGDFMSSIAADQLLRERIQAETWLAAPEVSAHDFQLVVGGFGYPSAVLLDSTGRVLRNYPAEPSLVGRDLAARYAHLRAAVDGRPTVSAVVPNAARGLPVVAFAVPFTTSSGRRVLSGAIPVRASPLAPYLAGALALTDAQVQLTDTRGDIVAATETFGNAEPRLADENGRLATALNRRPGGRYRADGTWWHYSSADIAGTPWRGSATIRESDLYASLVANEIAGRAALAGAALVGLAVVAAVGRTRVGRRALEVSERQLARRAGELEDANTNLADVIAMLSHDVRQPLAKIVGLGGLLQEEWGAIPEHTRVNYVQRMTVAGLRANDLVTDILMLAQLDAGAMLARPVRLDVAHAVREAVAAHHVSEGTPISVAAPDETAGLADPAQLQLVLGNLLSNAAKYGHPPIEVTVVAAGEQVSIRVADHGEGVPPEFVPRLFDRFARAESGVATTKAGTGLGLYLVRQLAQAGGLDVAYEPGETGGAVFVVTVPRTHVGEEIGVS</sequence>
<proteinExistence type="predicted"/>
<dbReference type="InterPro" id="IPR050736">
    <property type="entry name" value="Sensor_HK_Regulatory"/>
</dbReference>
<dbReference type="InterPro" id="IPR004358">
    <property type="entry name" value="Sig_transdc_His_kin-like_C"/>
</dbReference>
<dbReference type="CDD" id="cd18773">
    <property type="entry name" value="PDC1_HK_sensor"/>
    <property type="match status" value="1"/>
</dbReference>
<evidence type="ECO:0000313" key="10">
    <source>
        <dbReference type="Proteomes" id="UP000598174"/>
    </source>
</evidence>
<dbReference type="SUPFAM" id="SSF47384">
    <property type="entry name" value="Homodimeric domain of signal transducing histidine kinase"/>
    <property type="match status" value="1"/>
</dbReference>
<dbReference type="InterPro" id="IPR003594">
    <property type="entry name" value="HATPase_dom"/>
</dbReference>
<dbReference type="InterPro" id="IPR003661">
    <property type="entry name" value="HisK_dim/P_dom"/>
</dbReference>
<dbReference type="SUPFAM" id="SSF55874">
    <property type="entry name" value="ATPase domain of HSP90 chaperone/DNA topoisomerase II/histidine kinase"/>
    <property type="match status" value="1"/>
</dbReference>
<dbReference type="InterPro" id="IPR036890">
    <property type="entry name" value="HATPase_C_sf"/>
</dbReference>
<dbReference type="Pfam" id="PF02518">
    <property type="entry name" value="HATPase_c"/>
    <property type="match status" value="1"/>
</dbReference>
<keyword evidence="7" id="KW-0902">Two-component regulatory system</keyword>
<dbReference type="Proteomes" id="UP000598174">
    <property type="component" value="Unassembled WGS sequence"/>
</dbReference>
<evidence type="ECO:0000256" key="6">
    <source>
        <dbReference type="ARBA" id="ARBA00022777"/>
    </source>
</evidence>
<dbReference type="Gene3D" id="1.10.287.130">
    <property type="match status" value="1"/>
</dbReference>
<dbReference type="Gene3D" id="3.30.565.10">
    <property type="entry name" value="Histidine kinase-like ATPase, C-terminal domain"/>
    <property type="match status" value="1"/>
</dbReference>
<gene>
    <name evidence="9" type="ORF">Afe05nite_77340</name>
</gene>
<evidence type="ECO:0000259" key="8">
    <source>
        <dbReference type="PROSITE" id="PS50109"/>
    </source>
</evidence>
<keyword evidence="4" id="KW-0597">Phosphoprotein</keyword>
<feature type="domain" description="Histidine kinase" evidence="8">
    <location>
        <begin position="327"/>
        <end position="540"/>
    </location>
</feature>
<protein>
    <recommendedName>
        <fullName evidence="3">histidine kinase</fullName>
        <ecNumber evidence="3">2.7.13.3</ecNumber>
    </recommendedName>
</protein>
<dbReference type="PANTHER" id="PTHR43711">
    <property type="entry name" value="TWO-COMPONENT HISTIDINE KINASE"/>
    <property type="match status" value="1"/>
</dbReference>
<keyword evidence="6" id="KW-0418">Kinase</keyword>
<organism evidence="9 10">
    <name type="scientific">Paractinoplanes ferrugineus</name>
    <dbReference type="NCBI Taxonomy" id="113564"/>
    <lineage>
        <taxon>Bacteria</taxon>
        <taxon>Bacillati</taxon>
        <taxon>Actinomycetota</taxon>
        <taxon>Actinomycetes</taxon>
        <taxon>Micromonosporales</taxon>
        <taxon>Micromonosporaceae</taxon>
        <taxon>Paractinoplanes</taxon>
    </lineage>
</organism>
<dbReference type="PRINTS" id="PR00344">
    <property type="entry name" value="BCTRLSENSOR"/>
</dbReference>
<evidence type="ECO:0000256" key="1">
    <source>
        <dbReference type="ARBA" id="ARBA00000085"/>
    </source>
</evidence>
<dbReference type="Gene3D" id="3.30.450.20">
    <property type="entry name" value="PAS domain"/>
    <property type="match status" value="1"/>
</dbReference>
<evidence type="ECO:0000313" key="9">
    <source>
        <dbReference type="EMBL" id="GIE15894.1"/>
    </source>
</evidence>
<dbReference type="PANTHER" id="PTHR43711:SF32">
    <property type="entry name" value="SENSOR-TYPE HISTIDINE KINASE PRRB"/>
    <property type="match status" value="1"/>
</dbReference>
<accession>A0A919JAW2</accession>
<dbReference type="GO" id="GO:0000155">
    <property type="term" value="F:phosphorelay sensor kinase activity"/>
    <property type="evidence" value="ECO:0007669"/>
    <property type="project" value="InterPro"/>
</dbReference>
<reference evidence="9" key="1">
    <citation type="submission" date="2021-01" db="EMBL/GenBank/DDBJ databases">
        <title>Whole genome shotgun sequence of Actinoplanes ferrugineus NBRC 15555.</title>
        <authorList>
            <person name="Komaki H."/>
            <person name="Tamura T."/>
        </authorList>
    </citation>
    <scope>NUCLEOTIDE SEQUENCE</scope>
    <source>
        <strain evidence="9">NBRC 15555</strain>
    </source>
</reference>